<accession>A0AAE1BDE4</accession>
<evidence type="ECO:0000313" key="1">
    <source>
        <dbReference type="EMBL" id="KAK3804234.1"/>
    </source>
</evidence>
<dbReference type="EMBL" id="JAWDGP010000029">
    <property type="protein sequence ID" value="KAK3804234.1"/>
    <property type="molecule type" value="Genomic_DNA"/>
</dbReference>
<dbReference type="Proteomes" id="UP001283361">
    <property type="component" value="Unassembled WGS sequence"/>
</dbReference>
<name>A0AAE1BDE4_9GAST</name>
<comment type="caution">
    <text evidence="1">The sequence shown here is derived from an EMBL/GenBank/DDBJ whole genome shotgun (WGS) entry which is preliminary data.</text>
</comment>
<reference evidence="1" key="1">
    <citation type="journal article" date="2023" name="G3 (Bethesda)">
        <title>A reference genome for the long-term kleptoplast-retaining sea slug Elysia crispata morphotype clarki.</title>
        <authorList>
            <person name="Eastman K.E."/>
            <person name="Pendleton A.L."/>
            <person name="Shaikh M.A."/>
            <person name="Suttiyut T."/>
            <person name="Ogas R."/>
            <person name="Tomko P."/>
            <person name="Gavelis G."/>
            <person name="Widhalm J.R."/>
            <person name="Wisecaver J.H."/>
        </authorList>
    </citation>
    <scope>NUCLEOTIDE SEQUENCE</scope>
    <source>
        <strain evidence="1">ECLA1</strain>
    </source>
</reference>
<gene>
    <name evidence="1" type="ORF">RRG08_040741</name>
</gene>
<dbReference type="AlphaFoldDB" id="A0AAE1BDE4"/>
<evidence type="ECO:0000313" key="2">
    <source>
        <dbReference type="Proteomes" id="UP001283361"/>
    </source>
</evidence>
<keyword evidence="2" id="KW-1185">Reference proteome</keyword>
<organism evidence="1 2">
    <name type="scientific">Elysia crispata</name>
    <name type="common">lettuce slug</name>
    <dbReference type="NCBI Taxonomy" id="231223"/>
    <lineage>
        <taxon>Eukaryota</taxon>
        <taxon>Metazoa</taxon>
        <taxon>Spiralia</taxon>
        <taxon>Lophotrochozoa</taxon>
        <taxon>Mollusca</taxon>
        <taxon>Gastropoda</taxon>
        <taxon>Heterobranchia</taxon>
        <taxon>Euthyneura</taxon>
        <taxon>Panpulmonata</taxon>
        <taxon>Sacoglossa</taxon>
        <taxon>Placobranchoidea</taxon>
        <taxon>Plakobranchidae</taxon>
        <taxon>Elysia</taxon>
    </lineage>
</organism>
<sequence length="119" mass="13542">MKNRRSWMSQTRPSPGSIGANCFQGKGLFEFFFSSIGENQTCYTSDRQRLHLKSSNGYLKCVKGVKTYFAIKLSVGKFKYLQLVTANDLHSHRSEDAITEKNVPEEEWKLEGRGVVGRC</sequence>
<protein>
    <submittedName>
        <fullName evidence="1">Uncharacterized protein</fullName>
    </submittedName>
</protein>
<proteinExistence type="predicted"/>